<keyword evidence="2" id="KW-1185">Reference proteome</keyword>
<evidence type="ECO:0008006" key="3">
    <source>
        <dbReference type="Google" id="ProtNLM"/>
    </source>
</evidence>
<proteinExistence type="predicted"/>
<protein>
    <recommendedName>
        <fullName evidence="3">Ankyrin repeat protein</fullName>
    </recommendedName>
</protein>
<dbReference type="InterPro" id="IPR036770">
    <property type="entry name" value="Ankyrin_rpt-contain_sf"/>
</dbReference>
<gene>
    <name evidence="1" type="ORF">FIE12Z_3301</name>
</gene>
<organism evidence="1 2">
    <name type="scientific">Fusarium flagelliforme</name>
    <dbReference type="NCBI Taxonomy" id="2675880"/>
    <lineage>
        <taxon>Eukaryota</taxon>
        <taxon>Fungi</taxon>
        <taxon>Dikarya</taxon>
        <taxon>Ascomycota</taxon>
        <taxon>Pezizomycotina</taxon>
        <taxon>Sordariomycetes</taxon>
        <taxon>Hypocreomycetidae</taxon>
        <taxon>Hypocreales</taxon>
        <taxon>Nectriaceae</taxon>
        <taxon>Fusarium</taxon>
        <taxon>Fusarium incarnatum-equiseti species complex</taxon>
    </lineage>
</organism>
<evidence type="ECO:0000313" key="1">
    <source>
        <dbReference type="EMBL" id="RFN52370.1"/>
    </source>
</evidence>
<reference evidence="1 2" key="1">
    <citation type="journal article" date="2018" name="PLoS Pathog.">
        <title>Evolution of structural diversity of trichothecenes, a family of toxins produced by plant pathogenic and entomopathogenic fungi.</title>
        <authorList>
            <person name="Proctor R.H."/>
            <person name="McCormick S.P."/>
            <person name="Kim H.S."/>
            <person name="Cardoza R.E."/>
            <person name="Stanley A.M."/>
            <person name="Lindo L."/>
            <person name="Kelly A."/>
            <person name="Brown D.W."/>
            <person name="Lee T."/>
            <person name="Vaughan M.M."/>
            <person name="Alexander N.J."/>
            <person name="Busman M."/>
            <person name="Gutierrez S."/>
        </authorList>
    </citation>
    <scope>NUCLEOTIDE SEQUENCE [LARGE SCALE GENOMIC DNA]</scope>
    <source>
        <strain evidence="1 2">NRRL 13405</strain>
    </source>
</reference>
<dbReference type="AlphaFoldDB" id="A0A395MXC7"/>
<dbReference type="Gene3D" id="1.25.40.20">
    <property type="entry name" value="Ankyrin repeat-containing domain"/>
    <property type="match status" value="1"/>
</dbReference>
<accession>A0A395MXC7</accession>
<evidence type="ECO:0000313" key="2">
    <source>
        <dbReference type="Proteomes" id="UP000265631"/>
    </source>
</evidence>
<name>A0A395MXC7_9HYPO</name>
<dbReference type="EMBL" id="PXXK01000067">
    <property type="protein sequence ID" value="RFN52370.1"/>
    <property type="molecule type" value="Genomic_DNA"/>
</dbReference>
<comment type="caution">
    <text evidence="1">The sequence shown here is derived from an EMBL/GenBank/DDBJ whole genome shotgun (WGS) entry which is preliminary data.</text>
</comment>
<dbReference type="Proteomes" id="UP000265631">
    <property type="component" value="Unassembled WGS sequence"/>
</dbReference>
<sequence>MPDRQPVHIVRERSSAEEEDLRELLLKLGKSGEKDRFWSIINLFDELNSNGVGAALLTAAIEQKWDPAIVEWLVNFRPKFFDWTIRNDPFNRPGPLNMAAASDETHEIFKTILESAKLPLTFRDPRDCGRTPMHAACRARAYWVFDRMLDEDEI</sequence>